<dbReference type="EMBL" id="JAODUP010000006">
    <property type="protein sequence ID" value="KAK2169906.1"/>
    <property type="molecule type" value="Genomic_DNA"/>
</dbReference>
<reference evidence="13" key="1">
    <citation type="journal article" date="2023" name="Mol. Biol. Evol.">
        <title>Third-Generation Sequencing Reveals the Adaptive Role of the Epigenome in Three Deep-Sea Polychaetes.</title>
        <authorList>
            <person name="Perez M."/>
            <person name="Aroh O."/>
            <person name="Sun Y."/>
            <person name="Lan Y."/>
            <person name="Juniper S.K."/>
            <person name="Young C.R."/>
            <person name="Angers B."/>
            <person name="Qian P.Y."/>
        </authorList>
    </citation>
    <scope>NUCLEOTIDE SEQUENCE</scope>
    <source>
        <strain evidence="13">P08H-3</strain>
    </source>
</reference>
<comment type="similarity">
    <text evidence="10">Belongs to the DRC3 family.</text>
</comment>
<keyword evidence="4" id="KW-0677">Repeat</keyword>
<dbReference type="PROSITE" id="PS51450">
    <property type="entry name" value="LRR"/>
    <property type="match status" value="3"/>
</dbReference>
<dbReference type="InterPro" id="IPR032675">
    <property type="entry name" value="LRR_dom_sf"/>
</dbReference>
<evidence type="ECO:0000256" key="9">
    <source>
        <dbReference type="ARBA" id="ARBA00023273"/>
    </source>
</evidence>
<dbReference type="AlphaFoldDB" id="A0AAD9KEK2"/>
<evidence type="ECO:0000256" key="2">
    <source>
        <dbReference type="ARBA" id="ARBA00022490"/>
    </source>
</evidence>
<dbReference type="InterPro" id="IPR050576">
    <property type="entry name" value="Cilia_flagella_integrity"/>
</dbReference>
<evidence type="ECO:0000313" key="13">
    <source>
        <dbReference type="EMBL" id="KAK2169906.1"/>
    </source>
</evidence>
<name>A0AAD9KEK2_9ANNE</name>
<keyword evidence="3" id="KW-0433">Leucine-rich repeat</keyword>
<dbReference type="Pfam" id="PF14580">
    <property type="entry name" value="LRR_9"/>
    <property type="match status" value="1"/>
</dbReference>
<evidence type="ECO:0000256" key="8">
    <source>
        <dbReference type="ARBA" id="ARBA00023212"/>
    </source>
</evidence>
<feature type="coiled-coil region" evidence="12">
    <location>
        <begin position="367"/>
        <end position="394"/>
    </location>
</feature>
<proteinExistence type="inferred from homology"/>
<dbReference type="PANTHER" id="PTHR45973:SF12">
    <property type="entry name" value="DYNEIN REGULATORY COMPLEX SUBUNIT 3"/>
    <property type="match status" value="1"/>
</dbReference>
<evidence type="ECO:0000256" key="3">
    <source>
        <dbReference type="ARBA" id="ARBA00022614"/>
    </source>
</evidence>
<keyword evidence="14" id="KW-1185">Reference proteome</keyword>
<comment type="caution">
    <text evidence="13">The sequence shown here is derived from an EMBL/GenBank/DDBJ whole genome shotgun (WGS) entry which is preliminary data.</text>
</comment>
<dbReference type="SMART" id="SM00365">
    <property type="entry name" value="LRR_SD22"/>
    <property type="match status" value="4"/>
</dbReference>
<protein>
    <recommendedName>
        <fullName evidence="11">Dynein regulatory complex subunit 3</fullName>
    </recommendedName>
</protein>
<sequence length="525" mass="61505">MSRLYDTIEPAVIDEEILQTAVEEQGPKEEAGKIAQDEGIDFSDVTSLRLDYKNILKIDNLWCFTSLVKLQLDNNIIEKIEGLDTLVNLIWLDLSFNNIEVIEGLTKLVKLEDLTLYNNRIQKIENLDTLKELHVFSIGNNDIKELDNVTYLRRFKKLQTLNISGNPISEHEDYKIFVVAHLPMLEYLDYRLVDKTSKQAAYEKYEIAILELQHDEKQAEKKAEEDLTKKKENDRHMNAYVEGLSGPYLFESMYAEDAEGHKLKMIPGVDELLLCTYKEKFTEICEQIFEYGLAKHDERMVEKDTFLECLNDAKNENKALAAEKIEDFLDYKKKLWADLNQISDQKMLEMSIAEYNQRTTALWEMLMMFEMQLVDQLEDAIKDFERNMSDMVSAFVETVQGYFTQCRDLENQHHERLVELSIITLEKVVKNEMDEEIPDDVRELFVDKDTIINAVSSSHDVHLLKIDNREDELITRINGWMTDFIEETHQKEEISRNRARVTEINNLIDHLRDELDNLDLQTAPY</sequence>
<evidence type="ECO:0000256" key="1">
    <source>
        <dbReference type="ARBA" id="ARBA00004611"/>
    </source>
</evidence>
<keyword evidence="5" id="KW-0282">Flagellum</keyword>
<keyword evidence="7" id="KW-0969">Cilium</keyword>
<dbReference type="GO" id="GO:0005929">
    <property type="term" value="C:cilium"/>
    <property type="evidence" value="ECO:0007669"/>
    <property type="project" value="TreeGrafter"/>
</dbReference>
<evidence type="ECO:0000256" key="4">
    <source>
        <dbReference type="ARBA" id="ARBA00022737"/>
    </source>
</evidence>
<evidence type="ECO:0000256" key="6">
    <source>
        <dbReference type="ARBA" id="ARBA00023054"/>
    </source>
</evidence>
<accession>A0AAD9KEK2</accession>
<evidence type="ECO:0000256" key="5">
    <source>
        <dbReference type="ARBA" id="ARBA00022846"/>
    </source>
</evidence>
<dbReference type="Gene3D" id="3.80.10.10">
    <property type="entry name" value="Ribonuclease Inhibitor"/>
    <property type="match status" value="1"/>
</dbReference>
<evidence type="ECO:0000256" key="12">
    <source>
        <dbReference type="SAM" id="Coils"/>
    </source>
</evidence>
<keyword evidence="2" id="KW-0963">Cytoplasm</keyword>
<keyword evidence="6 12" id="KW-0175">Coiled coil</keyword>
<gene>
    <name evidence="13" type="ORF">LSH36_6g13046</name>
</gene>
<dbReference type="Proteomes" id="UP001208570">
    <property type="component" value="Unassembled WGS sequence"/>
</dbReference>
<evidence type="ECO:0000256" key="10">
    <source>
        <dbReference type="ARBA" id="ARBA00038378"/>
    </source>
</evidence>
<keyword evidence="9" id="KW-0966">Cell projection</keyword>
<dbReference type="PANTHER" id="PTHR45973">
    <property type="entry name" value="PROTEIN PHOSPHATASE 1 REGULATORY SUBUNIT SDS22-RELATED"/>
    <property type="match status" value="1"/>
</dbReference>
<dbReference type="SUPFAM" id="SSF52075">
    <property type="entry name" value="Outer arm dynein light chain 1"/>
    <property type="match status" value="1"/>
</dbReference>
<evidence type="ECO:0000313" key="14">
    <source>
        <dbReference type="Proteomes" id="UP001208570"/>
    </source>
</evidence>
<comment type="subcellular location">
    <subcellularLocation>
        <location evidence="1">Cytoplasm</location>
        <location evidence="1">Cytoskeleton</location>
        <location evidence="1">Flagellum axoneme</location>
    </subcellularLocation>
</comment>
<evidence type="ECO:0000256" key="11">
    <source>
        <dbReference type="ARBA" id="ARBA00040950"/>
    </source>
</evidence>
<evidence type="ECO:0000256" key="7">
    <source>
        <dbReference type="ARBA" id="ARBA00023069"/>
    </source>
</evidence>
<dbReference type="InterPro" id="IPR001611">
    <property type="entry name" value="Leu-rich_rpt"/>
</dbReference>
<organism evidence="13 14">
    <name type="scientific">Paralvinella palmiformis</name>
    <dbReference type="NCBI Taxonomy" id="53620"/>
    <lineage>
        <taxon>Eukaryota</taxon>
        <taxon>Metazoa</taxon>
        <taxon>Spiralia</taxon>
        <taxon>Lophotrochozoa</taxon>
        <taxon>Annelida</taxon>
        <taxon>Polychaeta</taxon>
        <taxon>Sedentaria</taxon>
        <taxon>Canalipalpata</taxon>
        <taxon>Terebellida</taxon>
        <taxon>Terebelliformia</taxon>
        <taxon>Alvinellidae</taxon>
        <taxon>Paralvinella</taxon>
    </lineage>
</organism>
<keyword evidence="8" id="KW-0206">Cytoskeleton</keyword>